<protein>
    <submittedName>
        <fullName evidence="2">Uncharacterized protein</fullName>
    </submittedName>
</protein>
<keyword evidence="3" id="KW-1185">Reference proteome</keyword>
<evidence type="ECO:0000256" key="1">
    <source>
        <dbReference type="SAM" id="MobiDB-lite"/>
    </source>
</evidence>
<dbReference type="EMBL" id="FJOG01000047">
    <property type="protein sequence ID" value="CZR67817.1"/>
    <property type="molecule type" value="Genomic_DNA"/>
</dbReference>
<name>A0A1L7XS97_9HELO</name>
<dbReference type="AlphaFoldDB" id="A0A1L7XS97"/>
<sequence>MHRRTCSKPSNSPLEKQINSSTTNRSYGVDIQTTSSRTRNRGSKCTKNPECAHPPFNTNPGQRAPIALSLTHERPAIRAQSPDHLGRNKLSGAKHLSGRSRDKKPDALLTDFAEARGVPPKQSEAKDPTETAAWVCGHRGGRELEGLLSGERVTIWTVGFTSLLRVVRDS</sequence>
<proteinExistence type="predicted"/>
<accession>A0A1L7XS97</accession>
<organism evidence="2 3">
    <name type="scientific">Phialocephala subalpina</name>
    <dbReference type="NCBI Taxonomy" id="576137"/>
    <lineage>
        <taxon>Eukaryota</taxon>
        <taxon>Fungi</taxon>
        <taxon>Dikarya</taxon>
        <taxon>Ascomycota</taxon>
        <taxon>Pezizomycotina</taxon>
        <taxon>Leotiomycetes</taxon>
        <taxon>Helotiales</taxon>
        <taxon>Mollisiaceae</taxon>
        <taxon>Phialocephala</taxon>
        <taxon>Phialocephala fortinii species complex</taxon>
    </lineage>
</organism>
<evidence type="ECO:0000313" key="2">
    <source>
        <dbReference type="EMBL" id="CZR67817.1"/>
    </source>
</evidence>
<reference evidence="2 3" key="1">
    <citation type="submission" date="2016-03" db="EMBL/GenBank/DDBJ databases">
        <authorList>
            <person name="Ploux O."/>
        </authorList>
    </citation>
    <scope>NUCLEOTIDE SEQUENCE [LARGE SCALE GENOMIC DNA]</scope>
    <source>
        <strain evidence="2 3">UAMH 11012</strain>
    </source>
</reference>
<feature type="region of interest" description="Disordered" evidence="1">
    <location>
        <begin position="1"/>
        <end position="110"/>
    </location>
</feature>
<evidence type="ECO:0000313" key="3">
    <source>
        <dbReference type="Proteomes" id="UP000184330"/>
    </source>
</evidence>
<gene>
    <name evidence="2" type="ORF">PAC_17716</name>
</gene>
<feature type="compositionally biased region" description="Polar residues" evidence="1">
    <location>
        <begin position="7"/>
        <end position="37"/>
    </location>
</feature>
<dbReference type="Proteomes" id="UP000184330">
    <property type="component" value="Unassembled WGS sequence"/>
</dbReference>